<gene>
    <name evidence="2" type="ORF">JZ751_029214</name>
</gene>
<reference evidence="2" key="1">
    <citation type="thesis" date="2021" institute="BYU ScholarsArchive" country="Provo, UT, USA">
        <title>Applications of and Algorithms for Genome Assembly and Genomic Analyses with an Emphasis on Marine Teleosts.</title>
        <authorList>
            <person name="Pickett B.D."/>
        </authorList>
    </citation>
    <scope>NUCLEOTIDE SEQUENCE</scope>
    <source>
        <strain evidence="2">HI-2016</strain>
    </source>
</reference>
<sequence length="115" mass="13285">MVTTAHPHLTTPVTNQTPVICQCQLRHLCRPPARAEQPADTFQRRHMLRYFRCRRSASFSSQKSTSNKSQPHYRGSAMLQNNITRLTLSPPILVKFPEESPLGQCERLRSRVTWI</sequence>
<evidence type="ECO:0000313" key="2">
    <source>
        <dbReference type="EMBL" id="KAG9348897.1"/>
    </source>
</evidence>
<proteinExistence type="predicted"/>
<evidence type="ECO:0000313" key="3">
    <source>
        <dbReference type="Proteomes" id="UP000824540"/>
    </source>
</evidence>
<name>A0A8T2PJ42_9TELE</name>
<comment type="caution">
    <text evidence="2">The sequence shown here is derived from an EMBL/GenBank/DDBJ whole genome shotgun (WGS) entry which is preliminary data.</text>
</comment>
<organism evidence="2 3">
    <name type="scientific">Albula glossodonta</name>
    <name type="common">roundjaw bonefish</name>
    <dbReference type="NCBI Taxonomy" id="121402"/>
    <lineage>
        <taxon>Eukaryota</taxon>
        <taxon>Metazoa</taxon>
        <taxon>Chordata</taxon>
        <taxon>Craniata</taxon>
        <taxon>Vertebrata</taxon>
        <taxon>Euteleostomi</taxon>
        <taxon>Actinopterygii</taxon>
        <taxon>Neopterygii</taxon>
        <taxon>Teleostei</taxon>
        <taxon>Albuliformes</taxon>
        <taxon>Albulidae</taxon>
        <taxon>Albula</taxon>
    </lineage>
</organism>
<feature type="region of interest" description="Disordered" evidence="1">
    <location>
        <begin position="56"/>
        <end position="75"/>
    </location>
</feature>
<dbReference type="Proteomes" id="UP000824540">
    <property type="component" value="Unassembled WGS sequence"/>
</dbReference>
<keyword evidence="3" id="KW-1185">Reference proteome</keyword>
<protein>
    <submittedName>
        <fullName evidence="2">Uncharacterized protein</fullName>
    </submittedName>
</protein>
<dbReference type="EMBL" id="JAFBMS010000010">
    <property type="protein sequence ID" value="KAG9348897.1"/>
    <property type="molecule type" value="Genomic_DNA"/>
</dbReference>
<evidence type="ECO:0000256" key="1">
    <source>
        <dbReference type="SAM" id="MobiDB-lite"/>
    </source>
</evidence>
<accession>A0A8T2PJ42</accession>
<feature type="compositionally biased region" description="Low complexity" evidence="1">
    <location>
        <begin position="56"/>
        <end position="70"/>
    </location>
</feature>
<dbReference type="AlphaFoldDB" id="A0A8T2PJ42"/>